<dbReference type="Gene3D" id="1.10.260.40">
    <property type="entry name" value="lambda repressor-like DNA-binding domains"/>
    <property type="match status" value="2"/>
</dbReference>
<proteinExistence type="predicted"/>
<protein>
    <submittedName>
        <fullName evidence="3">Helix-turn-helix transcriptional regulator</fullName>
    </submittedName>
</protein>
<dbReference type="PROSITE" id="PS50943">
    <property type="entry name" value="HTH_CROC1"/>
    <property type="match status" value="2"/>
</dbReference>
<evidence type="ECO:0000313" key="3">
    <source>
        <dbReference type="EMBL" id="MDJ1651342.1"/>
    </source>
</evidence>
<dbReference type="CDD" id="cd00093">
    <property type="entry name" value="HTH_XRE"/>
    <property type="match status" value="2"/>
</dbReference>
<dbReference type="SMART" id="SM00530">
    <property type="entry name" value="HTH_XRE"/>
    <property type="match status" value="2"/>
</dbReference>
<evidence type="ECO:0000259" key="2">
    <source>
        <dbReference type="PROSITE" id="PS50943"/>
    </source>
</evidence>
<dbReference type="InterPro" id="IPR001387">
    <property type="entry name" value="Cro/C1-type_HTH"/>
</dbReference>
<gene>
    <name evidence="3" type="ORF">QNJ86_11060</name>
</gene>
<dbReference type="InterPro" id="IPR050807">
    <property type="entry name" value="TransReg_Diox_bact_type"/>
</dbReference>
<comment type="caution">
    <text evidence="3">The sequence shown here is derived from an EMBL/GenBank/DDBJ whole genome shotgun (WGS) entry which is preliminary data.</text>
</comment>
<dbReference type="EMBL" id="JASJEU010000022">
    <property type="protein sequence ID" value="MDJ1651342.1"/>
    <property type="molecule type" value="Genomic_DNA"/>
</dbReference>
<dbReference type="PANTHER" id="PTHR46797:SF24">
    <property type="entry name" value="DNA-BINDING PHAGE PROTEIN"/>
    <property type="match status" value="1"/>
</dbReference>
<organism evidence="3 4">
    <name type="scientific">Gordonibacter faecis</name>
    <dbReference type="NCBI Taxonomy" id="3047475"/>
    <lineage>
        <taxon>Bacteria</taxon>
        <taxon>Bacillati</taxon>
        <taxon>Actinomycetota</taxon>
        <taxon>Coriobacteriia</taxon>
        <taxon>Eggerthellales</taxon>
        <taxon>Eggerthellaceae</taxon>
        <taxon>Gordonibacter</taxon>
    </lineage>
</organism>
<feature type="domain" description="HTH cro/C1-type" evidence="2">
    <location>
        <begin position="21"/>
        <end position="75"/>
    </location>
</feature>
<name>A0ABT7DP63_9ACTN</name>
<keyword evidence="1" id="KW-0238">DNA-binding</keyword>
<reference evidence="3 4" key="1">
    <citation type="submission" date="2023-05" db="EMBL/GenBank/DDBJ databases">
        <title>Gordonibacter KGMB12511T sp. nov., isolated from faeces of healthy Korean.</title>
        <authorList>
            <person name="Kim H.S."/>
            <person name="Kim J.-S."/>
            <person name="Suh M.K."/>
            <person name="Eom M.K."/>
            <person name="Do H.E."/>
            <person name="Lee J.-S."/>
        </authorList>
    </citation>
    <scope>NUCLEOTIDE SEQUENCE [LARGE SCALE GENOMIC DNA]</scope>
    <source>
        <strain evidence="3 4">KGMB12511</strain>
    </source>
</reference>
<dbReference type="SUPFAM" id="SSF47413">
    <property type="entry name" value="lambda repressor-like DNA-binding domains"/>
    <property type="match status" value="2"/>
</dbReference>
<dbReference type="Pfam" id="PF13560">
    <property type="entry name" value="HTH_31"/>
    <property type="match status" value="1"/>
</dbReference>
<sequence>MAYTGGMMDTVERRTNLGERIRMLRKQRGLSQVRLSQDVAMGRAYLSRVESGTRNVGFDMLCRIADGLQVSVDLLLSDQPLPDQLPRIDDAPSIEQRSKQLGANILALRLAQDMTQQHLSEKTHVERSYLAKVEKAQRNASFDILCKLADGLGVKPSDLAS</sequence>
<dbReference type="Proteomes" id="UP001232750">
    <property type="component" value="Unassembled WGS sequence"/>
</dbReference>
<feature type="domain" description="HTH cro/C1-type" evidence="2">
    <location>
        <begin position="105"/>
        <end position="159"/>
    </location>
</feature>
<keyword evidence="4" id="KW-1185">Reference proteome</keyword>
<dbReference type="Pfam" id="PF01381">
    <property type="entry name" value="HTH_3"/>
    <property type="match status" value="1"/>
</dbReference>
<evidence type="ECO:0000313" key="4">
    <source>
        <dbReference type="Proteomes" id="UP001232750"/>
    </source>
</evidence>
<dbReference type="RefSeq" id="WP_283832689.1">
    <property type="nucleotide sequence ID" value="NZ_JASJEU010000022.1"/>
</dbReference>
<evidence type="ECO:0000256" key="1">
    <source>
        <dbReference type="ARBA" id="ARBA00023125"/>
    </source>
</evidence>
<dbReference type="InterPro" id="IPR010982">
    <property type="entry name" value="Lambda_DNA-bd_dom_sf"/>
</dbReference>
<dbReference type="PANTHER" id="PTHR46797">
    <property type="entry name" value="HTH-TYPE TRANSCRIPTIONAL REGULATOR"/>
    <property type="match status" value="1"/>
</dbReference>
<accession>A0ABT7DP63</accession>